<sequence length="29" mass="3508">MENNGVLIKNKMYKNTIYIIFYASILEHF</sequence>
<protein>
    <submittedName>
        <fullName evidence="1">Uncharacterized protein</fullName>
    </submittedName>
</protein>
<accession>A0A8S5PU37</accession>
<name>A0A8S5PU37_9CAUD</name>
<organism evidence="1">
    <name type="scientific">Myoviridae sp. ctMb725</name>
    <dbReference type="NCBI Taxonomy" id="2825088"/>
    <lineage>
        <taxon>Viruses</taxon>
        <taxon>Duplodnaviria</taxon>
        <taxon>Heunggongvirae</taxon>
        <taxon>Uroviricota</taxon>
        <taxon>Caudoviricetes</taxon>
    </lineage>
</organism>
<dbReference type="EMBL" id="BK015514">
    <property type="protein sequence ID" value="DAE10582.1"/>
    <property type="molecule type" value="Genomic_DNA"/>
</dbReference>
<proteinExistence type="predicted"/>
<evidence type="ECO:0000313" key="1">
    <source>
        <dbReference type="EMBL" id="DAE10582.1"/>
    </source>
</evidence>
<reference evidence="1" key="1">
    <citation type="journal article" date="2021" name="Proc. Natl. Acad. Sci. U.S.A.">
        <title>A Catalog of Tens of Thousands of Viruses from Human Metagenomes Reveals Hidden Associations with Chronic Diseases.</title>
        <authorList>
            <person name="Tisza M.J."/>
            <person name="Buck C.B."/>
        </authorList>
    </citation>
    <scope>NUCLEOTIDE SEQUENCE</scope>
    <source>
        <strain evidence="1">CtMb725</strain>
    </source>
</reference>